<protein>
    <recommendedName>
        <fullName evidence="1">1-alkyl-2-acetylglycerophosphocholine esterase</fullName>
        <ecNumber evidence="1">3.1.1.47</ecNumber>
    </recommendedName>
</protein>
<keyword evidence="4" id="KW-0443">Lipid metabolism</keyword>
<dbReference type="GO" id="GO:0003847">
    <property type="term" value="F:1-alkyl-2-acetylglycerophosphocholine esterase activity"/>
    <property type="evidence" value="ECO:0007669"/>
    <property type="project" value="UniProtKB-EC"/>
</dbReference>
<dbReference type="GO" id="GO:0016042">
    <property type="term" value="P:lipid catabolic process"/>
    <property type="evidence" value="ECO:0007669"/>
    <property type="project" value="UniProtKB-KW"/>
</dbReference>
<dbReference type="InterPro" id="IPR029058">
    <property type="entry name" value="AB_hydrolase_fold"/>
</dbReference>
<dbReference type="PANTHER" id="PTHR10272">
    <property type="entry name" value="PLATELET-ACTIVATING FACTOR ACETYLHYDROLASE"/>
    <property type="match status" value="1"/>
</dbReference>
<evidence type="ECO:0000313" key="6">
    <source>
        <dbReference type="Proteomes" id="UP000018144"/>
    </source>
</evidence>
<evidence type="ECO:0000256" key="3">
    <source>
        <dbReference type="ARBA" id="ARBA00022963"/>
    </source>
</evidence>
<name>U4LRK9_PYROM</name>
<gene>
    <name evidence="5" type="ORF">PCON_12047</name>
</gene>
<evidence type="ECO:0000256" key="4">
    <source>
        <dbReference type="ARBA" id="ARBA00023098"/>
    </source>
</evidence>
<dbReference type="OMA" id="HGSFTDY"/>
<dbReference type="OrthoDB" id="2363873at2759"/>
<dbReference type="EMBL" id="HF935702">
    <property type="protein sequence ID" value="CCX31970.1"/>
    <property type="molecule type" value="Genomic_DNA"/>
</dbReference>
<dbReference type="Proteomes" id="UP000018144">
    <property type="component" value="Unassembled WGS sequence"/>
</dbReference>
<reference evidence="5 6" key="1">
    <citation type="journal article" date="2013" name="PLoS Genet.">
        <title>The genome and development-dependent transcriptomes of Pyronema confluens: a window into fungal evolution.</title>
        <authorList>
            <person name="Traeger S."/>
            <person name="Altegoer F."/>
            <person name="Freitag M."/>
            <person name="Gabaldon T."/>
            <person name="Kempken F."/>
            <person name="Kumar A."/>
            <person name="Marcet-Houben M."/>
            <person name="Poggeler S."/>
            <person name="Stajich J.E."/>
            <person name="Nowrousian M."/>
        </authorList>
    </citation>
    <scope>NUCLEOTIDE SEQUENCE [LARGE SCALE GENOMIC DNA]</scope>
    <source>
        <strain evidence="6">CBS 100304</strain>
        <tissue evidence="5">Vegetative mycelium</tissue>
    </source>
</reference>
<dbReference type="PANTHER" id="PTHR10272:SF14">
    <property type="entry name" value="PAF ACETYLHYDROLASE FAMILY PROTEIN"/>
    <property type="match status" value="1"/>
</dbReference>
<keyword evidence="6" id="KW-1185">Reference proteome</keyword>
<evidence type="ECO:0000256" key="2">
    <source>
        <dbReference type="ARBA" id="ARBA00022801"/>
    </source>
</evidence>
<sequence>MYLITLIQAAAIAFHILPVFADLAKIPIIRPTGHYKVGALDIKLEDKSRHDYFSPSESRKIVVTFHYPTDKTTAFLRPYIPFTIQPIVEADYTIPPGELSRLVSNSYQYAIPAKLPSPAAIIFSPGFRSSRYLYTSLCEDLASHGFVVISIDHPYDALAVEYPGTNKTVLMHPSAGNATLDTIHPFHTQRAEDMTFLAGVLKDWLRRLEVHTESVNALKIGAFGHSLGGATSAGAMQRTKLIQAGLNMDGFFVNGTTTDDAIKNVERPFVIMGAGKHNSTSEKTWREWKKYQSWWYKELNLVDSGHLSYGDFGAFVEQLGLRDKMDKQFLEGYLGGLNGERAVKVQREYIRDFFDWQLRGGKGEFFKQAQKDFPEMVFME</sequence>
<dbReference type="SUPFAM" id="SSF53474">
    <property type="entry name" value="alpha/beta-Hydrolases"/>
    <property type="match status" value="1"/>
</dbReference>
<dbReference type="STRING" id="1076935.U4LRK9"/>
<keyword evidence="2 5" id="KW-0378">Hydrolase</keyword>
<dbReference type="eggNOG" id="ENOG502SQJC">
    <property type="taxonomic scope" value="Eukaryota"/>
</dbReference>
<accession>U4LRK9</accession>
<organism evidence="5 6">
    <name type="scientific">Pyronema omphalodes (strain CBS 100304)</name>
    <name type="common">Pyronema confluens</name>
    <dbReference type="NCBI Taxonomy" id="1076935"/>
    <lineage>
        <taxon>Eukaryota</taxon>
        <taxon>Fungi</taxon>
        <taxon>Dikarya</taxon>
        <taxon>Ascomycota</taxon>
        <taxon>Pezizomycotina</taxon>
        <taxon>Pezizomycetes</taxon>
        <taxon>Pezizales</taxon>
        <taxon>Pyronemataceae</taxon>
        <taxon>Pyronema</taxon>
    </lineage>
</organism>
<evidence type="ECO:0000313" key="5">
    <source>
        <dbReference type="EMBL" id="CCX31970.1"/>
    </source>
</evidence>
<evidence type="ECO:0000256" key="1">
    <source>
        <dbReference type="ARBA" id="ARBA00013201"/>
    </source>
</evidence>
<dbReference type="AlphaFoldDB" id="U4LRK9"/>
<dbReference type="Gene3D" id="3.40.50.1820">
    <property type="entry name" value="alpha/beta hydrolase"/>
    <property type="match status" value="1"/>
</dbReference>
<dbReference type="Pfam" id="PF03403">
    <property type="entry name" value="PAF-AH_p_II"/>
    <property type="match status" value="1"/>
</dbReference>
<proteinExistence type="predicted"/>
<keyword evidence="3" id="KW-0442">Lipid degradation</keyword>
<dbReference type="EC" id="3.1.1.47" evidence="1"/>